<dbReference type="InterPro" id="IPR050215">
    <property type="entry name" value="Thiolase-like_sf_Thiolase"/>
</dbReference>
<dbReference type="EC" id="2.3.1.16" evidence="9"/>
<evidence type="ECO:0000313" key="15">
    <source>
        <dbReference type="Proteomes" id="UP000009168"/>
    </source>
</evidence>
<dbReference type="KEGG" id="tet:TTHERM_00899460"/>
<name>Q23YB7_TETTS</name>
<dbReference type="InterPro" id="IPR020616">
    <property type="entry name" value="Thiolase_N"/>
</dbReference>
<feature type="active site" description="Acyl-thioester intermediate" evidence="10">
    <location>
        <position position="111"/>
    </location>
</feature>
<dbReference type="EMBL" id="GG662601">
    <property type="protein sequence ID" value="EAS01547.2"/>
    <property type="molecule type" value="Genomic_DNA"/>
</dbReference>
<dbReference type="GO" id="GO:0010124">
    <property type="term" value="P:phenylacetate catabolic process"/>
    <property type="evidence" value="ECO:0007669"/>
    <property type="project" value="TreeGrafter"/>
</dbReference>
<protein>
    <recommendedName>
        <fullName evidence="9">acetyl-CoA C-acyltransferase</fullName>
        <ecNumber evidence="9">2.3.1.16</ecNumber>
    </recommendedName>
</protein>
<dbReference type="InterPro" id="IPR020613">
    <property type="entry name" value="Thiolase_CS"/>
</dbReference>
<feature type="active site" description="Proton acceptor" evidence="10">
    <location>
        <position position="399"/>
    </location>
</feature>
<dbReference type="Gene3D" id="3.40.47.10">
    <property type="match status" value="2"/>
</dbReference>
<feature type="active site" description="Proton acceptor" evidence="10">
    <location>
        <position position="369"/>
    </location>
</feature>
<evidence type="ECO:0000259" key="12">
    <source>
        <dbReference type="Pfam" id="PF00108"/>
    </source>
</evidence>
<evidence type="ECO:0000256" key="1">
    <source>
        <dbReference type="ARBA" id="ARBA00004275"/>
    </source>
</evidence>
<evidence type="ECO:0000256" key="6">
    <source>
        <dbReference type="ARBA" id="ARBA00023098"/>
    </source>
</evidence>
<gene>
    <name evidence="14" type="ORF">TTHERM_00899460</name>
</gene>
<keyword evidence="4" id="KW-0276">Fatty acid metabolism</keyword>
<dbReference type="InterPro" id="IPR002155">
    <property type="entry name" value="Thiolase"/>
</dbReference>
<keyword evidence="15" id="KW-1185">Reference proteome</keyword>
<dbReference type="InterPro" id="IPR020610">
    <property type="entry name" value="Thiolase_AS"/>
</dbReference>
<dbReference type="PIRSF" id="PIRSF000429">
    <property type="entry name" value="Ac-CoA_Ac_transf"/>
    <property type="match status" value="1"/>
</dbReference>
<dbReference type="InParanoid" id="Q23YB7"/>
<evidence type="ECO:0000256" key="9">
    <source>
        <dbReference type="ARBA" id="ARBA00024073"/>
    </source>
</evidence>
<dbReference type="STRING" id="312017.Q23YB7"/>
<dbReference type="PANTHER" id="PTHR43853:SF8">
    <property type="entry name" value="3-KETOACYL-COA THIOLASE, PEROXISOMAL"/>
    <property type="match status" value="1"/>
</dbReference>
<dbReference type="GO" id="GO:0006635">
    <property type="term" value="P:fatty acid beta-oxidation"/>
    <property type="evidence" value="ECO:0007669"/>
    <property type="project" value="TreeGrafter"/>
</dbReference>
<evidence type="ECO:0000256" key="11">
    <source>
        <dbReference type="RuleBase" id="RU003557"/>
    </source>
</evidence>
<dbReference type="PANTHER" id="PTHR43853">
    <property type="entry name" value="3-KETOACYL-COA THIOLASE, PEROXISOMAL"/>
    <property type="match status" value="1"/>
</dbReference>
<dbReference type="PROSITE" id="PS00737">
    <property type="entry name" value="THIOLASE_2"/>
    <property type="match status" value="1"/>
</dbReference>
<dbReference type="AlphaFoldDB" id="Q23YB7"/>
<feature type="domain" description="Thiolase N-terminal" evidence="12">
    <location>
        <begin position="26"/>
        <end position="282"/>
    </location>
</feature>
<dbReference type="Pfam" id="PF02803">
    <property type="entry name" value="Thiolase_C"/>
    <property type="match status" value="1"/>
</dbReference>
<dbReference type="HOGENOM" id="CLU_031026_1_1_1"/>
<keyword evidence="7" id="KW-0576">Peroxisome</keyword>
<evidence type="ECO:0000256" key="5">
    <source>
        <dbReference type="ARBA" id="ARBA00022946"/>
    </source>
</evidence>
<dbReference type="OMA" id="QMGMDHL"/>
<evidence type="ECO:0000256" key="4">
    <source>
        <dbReference type="ARBA" id="ARBA00022832"/>
    </source>
</evidence>
<dbReference type="Proteomes" id="UP000009168">
    <property type="component" value="Unassembled WGS sequence"/>
</dbReference>
<dbReference type="GO" id="GO:0003988">
    <property type="term" value="F:acetyl-CoA C-acyltransferase activity"/>
    <property type="evidence" value="ECO:0007669"/>
    <property type="project" value="UniProtKB-EC"/>
</dbReference>
<evidence type="ECO:0000256" key="10">
    <source>
        <dbReference type="PIRSR" id="PIRSR000429-1"/>
    </source>
</evidence>
<keyword evidence="8 11" id="KW-0012">Acyltransferase</keyword>
<dbReference type="GO" id="GO:0005777">
    <property type="term" value="C:peroxisome"/>
    <property type="evidence" value="ECO:0007669"/>
    <property type="project" value="UniProtKB-SubCell"/>
</dbReference>
<dbReference type="CDD" id="cd00751">
    <property type="entry name" value="thiolase"/>
    <property type="match status" value="1"/>
</dbReference>
<dbReference type="PROSITE" id="PS00099">
    <property type="entry name" value="THIOLASE_3"/>
    <property type="match status" value="1"/>
</dbReference>
<dbReference type="GeneID" id="7846183"/>
<dbReference type="eggNOG" id="KOG1389">
    <property type="taxonomic scope" value="Eukaryota"/>
</dbReference>
<dbReference type="Pfam" id="PF00108">
    <property type="entry name" value="Thiolase_N"/>
    <property type="match status" value="1"/>
</dbReference>
<keyword evidence="5" id="KW-0809">Transit peptide</keyword>
<organism evidence="14 15">
    <name type="scientific">Tetrahymena thermophila (strain SB210)</name>
    <dbReference type="NCBI Taxonomy" id="312017"/>
    <lineage>
        <taxon>Eukaryota</taxon>
        <taxon>Sar</taxon>
        <taxon>Alveolata</taxon>
        <taxon>Ciliophora</taxon>
        <taxon>Intramacronucleata</taxon>
        <taxon>Oligohymenophorea</taxon>
        <taxon>Hymenostomatida</taxon>
        <taxon>Tetrahymenina</taxon>
        <taxon>Tetrahymenidae</taxon>
        <taxon>Tetrahymena</taxon>
    </lineage>
</organism>
<reference evidence="15" key="1">
    <citation type="journal article" date="2006" name="PLoS Biol.">
        <title>Macronuclear genome sequence of the ciliate Tetrahymena thermophila, a model eukaryote.</title>
        <authorList>
            <person name="Eisen J.A."/>
            <person name="Coyne R.S."/>
            <person name="Wu M."/>
            <person name="Wu D."/>
            <person name="Thiagarajan M."/>
            <person name="Wortman J.R."/>
            <person name="Badger J.H."/>
            <person name="Ren Q."/>
            <person name="Amedeo P."/>
            <person name="Jones K.M."/>
            <person name="Tallon L.J."/>
            <person name="Delcher A.L."/>
            <person name="Salzberg S.L."/>
            <person name="Silva J.C."/>
            <person name="Haas B.J."/>
            <person name="Majoros W.H."/>
            <person name="Farzad M."/>
            <person name="Carlton J.M."/>
            <person name="Smith R.K. Jr."/>
            <person name="Garg J."/>
            <person name="Pearlman R.E."/>
            <person name="Karrer K.M."/>
            <person name="Sun L."/>
            <person name="Manning G."/>
            <person name="Elde N.C."/>
            <person name="Turkewitz A.P."/>
            <person name="Asai D.J."/>
            <person name="Wilkes D.E."/>
            <person name="Wang Y."/>
            <person name="Cai H."/>
            <person name="Collins K."/>
            <person name="Stewart B.A."/>
            <person name="Lee S.R."/>
            <person name="Wilamowska K."/>
            <person name="Weinberg Z."/>
            <person name="Ruzzo W.L."/>
            <person name="Wloga D."/>
            <person name="Gaertig J."/>
            <person name="Frankel J."/>
            <person name="Tsao C.-C."/>
            <person name="Gorovsky M.A."/>
            <person name="Keeling P.J."/>
            <person name="Waller R.F."/>
            <person name="Patron N.J."/>
            <person name="Cherry J.M."/>
            <person name="Stover N.A."/>
            <person name="Krieger C.J."/>
            <person name="del Toro C."/>
            <person name="Ryder H.F."/>
            <person name="Williamson S.C."/>
            <person name="Barbeau R.A."/>
            <person name="Hamilton E.P."/>
            <person name="Orias E."/>
        </authorList>
    </citation>
    <scope>NUCLEOTIDE SEQUENCE [LARGE SCALE GENOMIC DNA]</scope>
    <source>
        <strain evidence="15">SB210</strain>
    </source>
</reference>
<evidence type="ECO:0000259" key="13">
    <source>
        <dbReference type="Pfam" id="PF02803"/>
    </source>
</evidence>
<dbReference type="FunFam" id="3.40.47.10:FF:000010">
    <property type="entry name" value="Acetyl-CoA acetyltransferase (Thiolase)"/>
    <property type="match status" value="1"/>
</dbReference>
<accession>Q23YB7</accession>
<feature type="domain" description="Thiolase C-terminal" evidence="13">
    <location>
        <begin position="291"/>
        <end position="411"/>
    </location>
</feature>
<proteinExistence type="inferred from homology"/>
<dbReference type="SUPFAM" id="SSF53901">
    <property type="entry name" value="Thiolase-like"/>
    <property type="match status" value="2"/>
</dbReference>
<evidence type="ECO:0000313" key="14">
    <source>
        <dbReference type="EMBL" id="EAS01547.2"/>
    </source>
</evidence>
<keyword evidence="6" id="KW-0443">Lipid metabolism</keyword>
<dbReference type="NCBIfam" id="TIGR01930">
    <property type="entry name" value="AcCoA-C-Actrans"/>
    <property type="match status" value="1"/>
</dbReference>
<dbReference type="InterPro" id="IPR020617">
    <property type="entry name" value="Thiolase_C"/>
</dbReference>
<dbReference type="RefSeq" id="XP_001021792.2">
    <property type="nucleotide sequence ID" value="XM_001021792.3"/>
</dbReference>
<comment type="similarity">
    <text evidence="2 11">Belongs to the thiolase-like superfamily. Thiolase family.</text>
</comment>
<dbReference type="InterPro" id="IPR016039">
    <property type="entry name" value="Thiolase-like"/>
</dbReference>
<comment type="subcellular location">
    <subcellularLocation>
        <location evidence="1">Peroxisome</location>
    </subcellularLocation>
</comment>
<evidence type="ECO:0000256" key="2">
    <source>
        <dbReference type="ARBA" id="ARBA00010982"/>
    </source>
</evidence>
<evidence type="ECO:0000256" key="7">
    <source>
        <dbReference type="ARBA" id="ARBA00023140"/>
    </source>
</evidence>
<dbReference type="OrthoDB" id="5404651at2759"/>
<evidence type="ECO:0000256" key="8">
    <source>
        <dbReference type="ARBA" id="ARBA00023315"/>
    </source>
</evidence>
<sequence length="415" mass="44110">MDRISNICSQVKANEVSLTTKSPDDVVICAAVRTPLTKANRGLMKDTAPELMLKPVFTELIKRGKIEHKDVQDITVGNVLQIGAGLFQGRMSAYLAGFPDTTCVVSINRLCSSGLEACATIASKIKMGVIDIGIGAGVENMSMYDMNKSVDPEKLSDAVFEHDKARNCIIPMGVTSENVAEAYNISREIQDRFAVESHRKAALAQEQGLFNEEIVPVHTIVKDKEGNEKEVTVTKDDGIRKETTFEGLSKLKPAFKPTGGSTTAGNASQVTEGAAGVLLARRSVAEKLGMPILAKFASYAVAGVPPEVMGIGPAFAIPEALKKANITVNDVDVYEINEAFASQAYYSITKLGIDAKKVNPKGGAIALGHPLGCTGARQIATLIPELKRQKAKIGVTSMCIGTGMGAASVIVNEQL</sequence>
<evidence type="ECO:0000256" key="3">
    <source>
        <dbReference type="ARBA" id="ARBA00022679"/>
    </source>
</evidence>
<keyword evidence="3 11" id="KW-0808">Transferase</keyword>